<organism evidence="2 3">
    <name type="scientific">Candidatus Ruania gallistercoris</name>
    <dbReference type="NCBI Taxonomy" id="2838746"/>
    <lineage>
        <taxon>Bacteria</taxon>
        <taxon>Bacillati</taxon>
        <taxon>Actinomycetota</taxon>
        <taxon>Actinomycetes</taxon>
        <taxon>Micrococcales</taxon>
        <taxon>Ruaniaceae</taxon>
        <taxon>Ruania</taxon>
    </lineage>
</organism>
<reference evidence="2" key="2">
    <citation type="submission" date="2021-04" db="EMBL/GenBank/DDBJ databases">
        <authorList>
            <person name="Gilroy R."/>
        </authorList>
    </citation>
    <scope>NUCLEOTIDE SEQUENCE</scope>
    <source>
        <strain evidence="2">ChiGjej4B4-7305</strain>
    </source>
</reference>
<dbReference type="Proteomes" id="UP000824037">
    <property type="component" value="Unassembled WGS sequence"/>
</dbReference>
<accession>A0A9D2EBB6</accession>
<protein>
    <submittedName>
        <fullName evidence="2">Alpha/beta hydrolase</fullName>
    </submittedName>
</protein>
<name>A0A9D2EBB6_9MICO</name>
<sequence length="225" mass="22664">MWAYVISAAPQLPVLAIDAPGFGSSPTVDGGLDGYADAVAATLEAAGVSRAVIAGLSMGGYAALALAERHPELLAGIGLLDTKAGVDPQDRRAGRLQMAEDALGEAGSGVVAPMLDSLLAPGAPEEVRTEVTAWLAQAPPSGIAWAQRAMAARPDRLAALTTLDVPALVLRGALDATATLAEHEEMATALGTQVVQVDGAGHLSAVESPREVAAALADLYARGTA</sequence>
<dbReference type="PANTHER" id="PTHR43433">
    <property type="entry name" value="HYDROLASE, ALPHA/BETA FOLD FAMILY PROTEIN"/>
    <property type="match status" value="1"/>
</dbReference>
<dbReference type="AlphaFoldDB" id="A0A9D2EBB6"/>
<dbReference type="PANTHER" id="PTHR43433:SF4">
    <property type="entry name" value="NON-HEME CHLOROPEROXIDASE-RELATED"/>
    <property type="match status" value="1"/>
</dbReference>
<gene>
    <name evidence="2" type="ORF">H9815_00195</name>
</gene>
<dbReference type="SUPFAM" id="SSF53474">
    <property type="entry name" value="alpha/beta-Hydrolases"/>
    <property type="match status" value="1"/>
</dbReference>
<dbReference type="InterPro" id="IPR000073">
    <property type="entry name" value="AB_hydrolase_1"/>
</dbReference>
<evidence type="ECO:0000313" key="2">
    <source>
        <dbReference type="EMBL" id="HIZ34171.1"/>
    </source>
</evidence>
<proteinExistence type="predicted"/>
<dbReference type="EMBL" id="DXBY01000006">
    <property type="protein sequence ID" value="HIZ34171.1"/>
    <property type="molecule type" value="Genomic_DNA"/>
</dbReference>
<dbReference type="PRINTS" id="PR00111">
    <property type="entry name" value="ABHYDROLASE"/>
</dbReference>
<dbReference type="Pfam" id="PF12697">
    <property type="entry name" value="Abhydrolase_6"/>
    <property type="match status" value="1"/>
</dbReference>
<dbReference type="GO" id="GO:0016787">
    <property type="term" value="F:hydrolase activity"/>
    <property type="evidence" value="ECO:0007669"/>
    <property type="project" value="UniProtKB-KW"/>
</dbReference>
<evidence type="ECO:0000313" key="3">
    <source>
        <dbReference type="Proteomes" id="UP000824037"/>
    </source>
</evidence>
<comment type="caution">
    <text evidence="2">The sequence shown here is derived from an EMBL/GenBank/DDBJ whole genome shotgun (WGS) entry which is preliminary data.</text>
</comment>
<reference evidence="2" key="1">
    <citation type="journal article" date="2021" name="PeerJ">
        <title>Extensive microbial diversity within the chicken gut microbiome revealed by metagenomics and culture.</title>
        <authorList>
            <person name="Gilroy R."/>
            <person name="Ravi A."/>
            <person name="Getino M."/>
            <person name="Pursley I."/>
            <person name="Horton D.L."/>
            <person name="Alikhan N.F."/>
            <person name="Baker D."/>
            <person name="Gharbi K."/>
            <person name="Hall N."/>
            <person name="Watson M."/>
            <person name="Adriaenssens E.M."/>
            <person name="Foster-Nyarko E."/>
            <person name="Jarju S."/>
            <person name="Secka A."/>
            <person name="Antonio M."/>
            <person name="Oren A."/>
            <person name="Chaudhuri R.R."/>
            <person name="La Ragione R."/>
            <person name="Hildebrand F."/>
            <person name="Pallen M.J."/>
        </authorList>
    </citation>
    <scope>NUCLEOTIDE SEQUENCE</scope>
    <source>
        <strain evidence="2">ChiGjej4B4-7305</strain>
    </source>
</reference>
<evidence type="ECO:0000259" key="1">
    <source>
        <dbReference type="Pfam" id="PF12697"/>
    </source>
</evidence>
<feature type="domain" description="AB hydrolase-1" evidence="1">
    <location>
        <begin position="9"/>
        <end position="215"/>
    </location>
</feature>
<dbReference type="Gene3D" id="3.40.50.1820">
    <property type="entry name" value="alpha/beta hydrolase"/>
    <property type="match status" value="1"/>
</dbReference>
<dbReference type="InterPro" id="IPR029058">
    <property type="entry name" value="AB_hydrolase_fold"/>
</dbReference>
<keyword evidence="2" id="KW-0378">Hydrolase</keyword>
<dbReference type="InterPro" id="IPR050471">
    <property type="entry name" value="AB_hydrolase"/>
</dbReference>